<sequence length="89" mass="10067">MAATYAVPMTAAHDYEDLHALVDRLRPEQVRDLHAVVLRLVKANESTDRSDAEQEGRRRLSFIGAMRSGVGDLAERHEEVLREGLNRPM</sequence>
<comment type="caution">
    <text evidence="1">The sequence shown here is derived from an EMBL/GenBank/DDBJ whole genome shotgun (WGS) entry which is preliminary data.</text>
</comment>
<reference evidence="1 2" key="1">
    <citation type="submission" date="2021-01" db="EMBL/GenBank/DDBJ databases">
        <title>Whole genome shotgun sequence of Microbispora siamensis NBRC 104113.</title>
        <authorList>
            <person name="Komaki H."/>
            <person name="Tamura T."/>
        </authorList>
    </citation>
    <scope>NUCLEOTIDE SEQUENCE [LARGE SCALE GENOMIC DNA]</scope>
    <source>
        <strain evidence="1 2">NBRC 104113</strain>
    </source>
</reference>
<keyword evidence="2" id="KW-1185">Reference proteome</keyword>
<protein>
    <submittedName>
        <fullName evidence="1">Uncharacterized protein</fullName>
    </submittedName>
</protein>
<dbReference type="EMBL" id="BOOF01000031">
    <property type="protein sequence ID" value="GIH64391.1"/>
    <property type="molecule type" value="Genomic_DNA"/>
</dbReference>
<accession>A0ABQ4GSH5</accession>
<evidence type="ECO:0000313" key="2">
    <source>
        <dbReference type="Proteomes" id="UP000660454"/>
    </source>
</evidence>
<name>A0ABQ4GSH5_9ACTN</name>
<gene>
    <name evidence="1" type="ORF">Msi02_52080</name>
</gene>
<proteinExistence type="predicted"/>
<organism evidence="1 2">
    <name type="scientific">Microbispora siamensis</name>
    <dbReference type="NCBI Taxonomy" id="564413"/>
    <lineage>
        <taxon>Bacteria</taxon>
        <taxon>Bacillati</taxon>
        <taxon>Actinomycetota</taxon>
        <taxon>Actinomycetes</taxon>
        <taxon>Streptosporangiales</taxon>
        <taxon>Streptosporangiaceae</taxon>
        <taxon>Microbispora</taxon>
    </lineage>
</organism>
<evidence type="ECO:0000313" key="1">
    <source>
        <dbReference type="EMBL" id="GIH64391.1"/>
    </source>
</evidence>
<dbReference type="Proteomes" id="UP000660454">
    <property type="component" value="Unassembled WGS sequence"/>
</dbReference>